<keyword evidence="2" id="KW-0813">Transport</keyword>
<dbReference type="GO" id="GO:0055085">
    <property type="term" value="P:transmembrane transport"/>
    <property type="evidence" value="ECO:0007669"/>
    <property type="project" value="InterPro"/>
</dbReference>
<feature type="transmembrane region" description="Helical" evidence="7">
    <location>
        <begin position="12"/>
        <end position="36"/>
    </location>
</feature>
<dbReference type="Pfam" id="PF00528">
    <property type="entry name" value="BPD_transp_1"/>
    <property type="match status" value="1"/>
</dbReference>
<evidence type="ECO:0000256" key="6">
    <source>
        <dbReference type="ARBA" id="ARBA00023136"/>
    </source>
</evidence>
<dbReference type="PANTHER" id="PTHR43163:SF6">
    <property type="entry name" value="DIPEPTIDE TRANSPORT SYSTEM PERMEASE PROTEIN DPPB-RELATED"/>
    <property type="match status" value="1"/>
</dbReference>
<dbReference type="AlphaFoldDB" id="A0A6J6RJ20"/>
<gene>
    <name evidence="9" type="ORF">UFOPK2579_02119</name>
</gene>
<keyword evidence="5 7" id="KW-1133">Transmembrane helix</keyword>
<evidence type="ECO:0000259" key="8">
    <source>
        <dbReference type="Pfam" id="PF00528"/>
    </source>
</evidence>
<dbReference type="GO" id="GO:0005886">
    <property type="term" value="C:plasma membrane"/>
    <property type="evidence" value="ECO:0007669"/>
    <property type="project" value="UniProtKB-SubCell"/>
</dbReference>
<evidence type="ECO:0000256" key="7">
    <source>
        <dbReference type="SAM" id="Phobius"/>
    </source>
</evidence>
<evidence type="ECO:0000256" key="3">
    <source>
        <dbReference type="ARBA" id="ARBA00022475"/>
    </source>
</evidence>
<comment type="subcellular location">
    <subcellularLocation>
        <location evidence="1">Cell membrane</location>
        <topology evidence="1">Multi-pass membrane protein</topology>
    </subcellularLocation>
</comment>
<reference evidence="9" key="1">
    <citation type="submission" date="2020-05" db="EMBL/GenBank/DDBJ databases">
        <authorList>
            <person name="Chiriac C."/>
            <person name="Salcher M."/>
            <person name="Ghai R."/>
            <person name="Kavagutti S V."/>
        </authorList>
    </citation>
    <scope>NUCLEOTIDE SEQUENCE</scope>
</reference>
<evidence type="ECO:0000313" key="9">
    <source>
        <dbReference type="EMBL" id="CAB4723149.1"/>
    </source>
</evidence>
<evidence type="ECO:0000256" key="5">
    <source>
        <dbReference type="ARBA" id="ARBA00022989"/>
    </source>
</evidence>
<evidence type="ECO:0000256" key="4">
    <source>
        <dbReference type="ARBA" id="ARBA00022692"/>
    </source>
</evidence>
<evidence type="ECO:0000256" key="1">
    <source>
        <dbReference type="ARBA" id="ARBA00004651"/>
    </source>
</evidence>
<keyword evidence="6 7" id="KW-0472">Membrane</keyword>
<dbReference type="PANTHER" id="PTHR43163">
    <property type="entry name" value="DIPEPTIDE TRANSPORT SYSTEM PERMEASE PROTEIN DPPB-RELATED"/>
    <property type="match status" value="1"/>
</dbReference>
<protein>
    <submittedName>
        <fullName evidence="9">Unannotated protein</fullName>
    </submittedName>
</protein>
<organism evidence="9">
    <name type="scientific">freshwater metagenome</name>
    <dbReference type="NCBI Taxonomy" id="449393"/>
    <lineage>
        <taxon>unclassified sequences</taxon>
        <taxon>metagenomes</taxon>
        <taxon>ecological metagenomes</taxon>
    </lineage>
</organism>
<dbReference type="EMBL" id="CAEZXR010000290">
    <property type="protein sequence ID" value="CAB4723149.1"/>
    <property type="molecule type" value="Genomic_DNA"/>
</dbReference>
<evidence type="ECO:0000256" key="2">
    <source>
        <dbReference type="ARBA" id="ARBA00022448"/>
    </source>
</evidence>
<name>A0A6J6RJ20_9ZZZZ</name>
<keyword evidence="3" id="KW-1003">Cell membrane</keyword>
<sequence>MVYKHGLRAALVPIVTIFGIDFGTLLAGTIFTERIFEIDGIGYWSLRAVLDKDLPIVSATALFSATCLIVSNLLVDVVYSILDPRVRLS</sequence>
<accession>A0A6J6RJ20</accession>
<feature type="transmembrane region" description="Helical" evidence="7">
    <location>
        <begin position="56"/>
        <end position="82"/>
    </location>
</feature>
<dbReference type="InterPro" id="IPR000515">
    <property type="entry name" value="MetI-like"/>
</dbReference>
<keyword evidence="4 7" id="KW-0812">Transmembrane</keyword>
<feature type="domain" description="ABC transmembrane type-1" evidence="8">
    <location>
        <begin position="2"/>
        <end position="87"/>
    </location>
</feature>
<proteinExistence type="predicted"/>